<protein>
    <recommendedName>
        <fullName evidence="4">Replication termination factor 2</fullName>
    </recommendedName>
</protein>
<dbReference type="GO" id="GO:0006274">
    <property type="term" value="P:DNA replication termination"/>
    <property type="evidence" value="ECO:0007669"/>
    <property type="project" value="TreeGrafter"/>
</dbReference>
<evidence type="ECO:0000313" key="2">
    <source>
        <dbReference type="EMBL" id="CAL1414908.1"/>
    </source>
</evidence>
<dbReference type="AlphaFoldDB" id="A0AAV2GZ67"/>
<gene>
    <name evidence="2" type="ORF">LTRI10_LOCUS54041</name>
</gene>
<organism evidence="2 3">
    <name type="scientific">Linum trigynum</name>
    <dbReference type="NCBI Taxonomy" id="586398"/>
    <lineage>
        <taxon>Eukaryota</taxon>
        <taxon>Viridiplantae</taxon>
        <taxon>Streptophyta</taxon>
        <taxon>Embryophyta</taxon>
        <taxon>Tracheophyta</taxon>
        <taxon>Spermatophyta</taxon>
        <taxon>Magnoliopsida</taxon>
        <taxon>eudicotyledons</taxon>
        <taxon>Gunneridae</taxon>
        <taxon>Pentapetalae</taxon>
        <taxon>rosids</taxon>
        <taxon>fabids</taxon>
        <taxon>Malpighiales</taxon>
        <taxon>Linaceae</taxon>
        <taxon>Linum</taxon>
    </lineage>
</organism>
<dbReference type="InterPro" id="IPR027799">
    <property type="entry name" value="Rtf2_RING-finger"/>
</dbReference>
<dbReference type="GO" id="GO:0005634">
    <property type="term" value="C:nucleus"/>
    <property type="evidence" value="ECO:0007669"/>
    <property type="project" value="TreeGrafter"/>
</dbReference>
<dbReference type="Pfam" id="PF04641">
    <property type="entry name" value="Rtf2"/>
    <property type="match status" value="1"/>
</dbReference>
<proteinExistence type="predicted"/>
<accession>A0AAV2GZ67</accession>
<dbReference type="Proteomes" id="UP001497516">
    <property type="component" value="Chromosome 9"/>
</dbReference>
<sequence length="377" mass="41729">MHSKSRQILLRTPNSRRLQTLTFEPSQPLSLRDLKLSLIPDHGNPDAFYFTANGKLLADDSTAVGSPQVPALSTLTLRHRLRGGGGDGGATGAESRDCYLKMYAEKKPDKIDPNEQRLSKWVNCALSYETLRQPCVMDRLGNVFNKEALVEALIGKKLPKAFYHIRGLKDMIDVKLEPIPGGESNNAWFQCPITGLEFNGTYKFFALRKCGHVLSAKALKEVKSKACLVCYKEFEECDKVVINGSEEEVDALRERMEEDRAKVVKDKKQRKERSGDVVVAAKGVADGGEVEESEKRLSGKKHGIVDGKDVEKVAAKTEKLNGKIESVGSTNNKRFKAAAVAPANATKEVYASIFTSSKKKSDFRETYSCRSLPLGRN</sequence>
<dbReference type="InterPro" id="IPR006735">
    <property type="entry name" value="Rtf2"/>
</dbReference>
<keyword evidence="3" id="KW-1185">Reference proteome</keyword>
<reference evidence="2 3" key="1">
    <citation type="submission" date="2024-04" db="EMBL/GenBank/DDBJ databases">
        <authorList>
            <person name="Fracassetti M."/>
        </authorList>
    </citation>
    <scope>NUCLEOTIDE SEQUENCE [LARGE SCALE GENOMIC DNA]</scope>
</reference>
<dbReference type="PANTHER" id="PTHR12775:SF2">
    <property type="entry name" value="REPLICATION TERMINATION FACTOR 2"/>
    <property type="match status" value="1"/>
</dbReference>
<feature type="coiled-coil region" evidence="1">
    <location>
        <begin position="242"/>
        <end position="269"/>
    </location>
</feature>
<evidence type="ECO:0000256" key="1">
    <source>
        <dbReference type="SAM" id="Coils"/>
    </source>
</evidence>
<evidence type="ECO:0000313" key="3">
    <source>
        <dbReference type="Proteomes" id="UP001497516"/>
    </source>
</evidence>
<dbReference type="CDD" id="cd16653">
    <property type="entry name" value="RING-like_Rtf2"/>
    <property type="match status" value="1"/>
</dbReference>
<name>A0AAV2GZ67_9ROSI</name>
<keyword evidence="1" id="KW-0175">Coiled coil</keyword>
<dbReference type="PANTHER" id="PTHR12775">
    <property type="entry name" value="PROTEIN C20ORF43 HOMOLOG"/>
    <property type="match status" value="1"/>
</dbReference>
<dbReference type="EMBL" id="OZ034822">
    <property type="protein sequence ID" value="CAL1414908.1"/>
    <property type="molecule type" value="Genomic_DNA"/>
</dbReference>
<evidence type="ECO:0008006" key="4">
    <source>
        <dbReference type="Google" id="ProtNLM"/>
    </source>
</evidence>